<feature type="domain" description="Trypanosome variant surface glycoprotein B-type N-terminal" evidence="11">
    <location>
        <begin position="50"/>
        <end position="287"/>
    </location>
</feature>
<keyword evidence="6" id="KW-0472">Membrane</keyword>
<evidence type="ECO:0000256" key="3">
    <source>
        <dbReference type="ARBA" id="ARBA00022475"/>
    </source>
</evidence>
<dbReference type="Proteomes" id="UP000000702">
    <property type="component" value="Unassembled WGS sequence"/>
</dbReference>
<evidence type="ECO:0000313" key="12">
    <source>
        <dbReference type="EMBL" id="CCD15701.1"/>
    </source>
</evidence>
<evidence type="ECO:0000259" key="11">
    <source>
        <dbReference type="Pfam" id="PF13206"/>
    </source>
</evidence>
<keyword evidence="13" id="KW-1185">Reference proteome</keyword>
<dbReference type="AlphaFoldDB" id="F9WEJ1"/>
<keyword evidence="8" id="KW-0449">Lipoprotein</keyword>
<comment type="subcellular location">
    <subcellularLocation>
        <location evidence="2">Cell membrane</location>
        <topology evidence="2">Lipid-anchor</topology>
        <topology evidence="2">GPI-anchor</topology>
    </subcellularLocation>
</comment>
<reference evidence="13" key="1">
    <citation type="submission" date="2011-07" db="EMBL/GenBank/DDBJ databases">
        <title>Divergent evolution of antigenic variation in African trypanosomes.</title>
        <authorList>
            <person name="Jackson A.P."/>
            <person name="Berry A."/>
            <person name="Allison H.C."/>
            <person name="Burton P."/>
            <person name="Anderson J."/>
            <person name="Aslett M."/>
            <person name="Brown R."/>
            <person name="Corton N."/>
            <person name="Harris D."/>
            <person name="Hauser H."/>
            <person name="Gamble J."/>
            <person name="Gilderthorp R."/>
            <person name="McQuillan J."/>
            <person name="Quail M.A."/>
            <person name="Sanders M."/>
            <person name="Van Tonder A."/>
            <person name="Ginger M.L."/>
            <person name="Donelson J.E."/>
            <person name="Field M.C."/>
            <person name="Barry J.D."/>
            <person name="Berriman M."/>
            <person name="Hertz-Fowler C."/>
        </authorList>
    </citation>
    <scope>NUCLEOTIDE SEQUENCE [LARGE SCALE GENOMIC DNA]</scope>
    <source>
        <strain evidence="13">IL3000</strain>
    </source>
</reference>
<evidence type="ECO:0000256" key="5">
    <source>
        <dbReference type="ARBA" id="ARBA00022729"/>
    </source>
</evidence>
<evidence type="ECO:0000256" key="9">
    <source>
        <dbReference type="SAM" id="MobiDB-lite"/>
    </source>
</evidence>
<feature type="compositionally biased region" description="Basic and acidic residues" evidence="9">
    <location>
        <begin position="317"/>
        <end position="327"/>
    </location>
</feature>
<feature type="compositionally biased region" description="Basic and acidic residues" evidence="9">
    <location>
        <begin position="276"/>
        <end position="300"/>
    </location>
</feature>
<evidence type="ECO:0000256" key="8">
    <source>
        <dbReference type="ARBA" id="ARBA00023288"/>
    </source>
</evidence>
<evidence type="ECO:0000256" key="4">
    <source>
        <dbReference type="ARBA" id="ARBA00022622"/>
    </source>
</evidence>
<dbReference type="VEuPathDB" id="TriTrypDB:TcIL3000_0_07140"/>
<dbReference type="GO" id="GO:0098552">
    <property type="term" value="C:side of membrane"/>
    <property type="evidence" value="ECO:0007669"/>
    <property type="project" value="UniProtKB-KW"/>
</dbReference>
<protein>
    <submittedName>
        <fullName evidence="12">Variant surface glycoprotein</fullName>
    </submittedName>
</protein>
<organism evidence="12 13">
    <name type="scientific">Trypanosoma congolense (strain IL3000)</name>
    <dbReference type="NCBI Taxonomy" id="1068625"/>
    <lineage>
        <taxon>Eukaryota</taxon>
        <taxon>Discoba</taxon>
        <taxon>Euglenozoa</taxon>
        <taxon>Kinetoplastea</taxon>
        <taxon>Metakinetoplastina</taxon>
        <taxon>Trypanosomatida</taxon>
        <taxon>Trypanosomatidae</taxon>
        <taxon>Trypanosoma</taxon>
        <taxon>Nannomonas</taxon>
    </lineage>
</organism>
<keyword evidence="4" id="KW-0336">GPI-anchor</keyword>
<dbReference type="InterPro" id="IPR025932">
    <property type="entry name" value="Trypano_VSG_B_N_dom"/>
</dbReference>
<evidence type="ECO:0000313" key="13">
    <source>
        <dbReference type="Proteomes" id="UP000000702"/>
    </source>
</evidence>
<dbReference type="GO" id="GO:0005886">
    <property type="term" value="C:plasma membrane"/>
    <property type="evidence" value="ECO:0007669"/>
    <property type="project" value="UniProtKB-SubCell"/>
</dbReference>
<dbReference type="Pfam" id="PF13206">
    <property type="entry name" value="VSG_B"/>
    <property type="match status" value="1"/>
</dbReference>
<keyword evidence="7" id="KW-0325">Glycoprotein</keyword>
<evidence type="ECO:0000256" key="2">
    <source>
        <dbReference type="ARBA" id="ARBA00004609"/>
    </source>
</evidence>
<evidence type="ECO:0000256" key="7">
    <source>
        <dbReference type="ARBA" id="ARBA00023180"/>
    </source>
</evidence>
<accession>F9WEJ1</accession>
<dbReference type="EMBL" id="CAEQ01002020">
    <property type="protein sequence ID" value="CCD15701.1"/>
    <property type="molecule type" value="Genomic_DNA"/>
</dbReference>
<proteinExistence type="predicted"/>
<name>F9WEJ1_TRYCI</name>
<feature type="region of interest" description="Disordered" evidence="9">
    <location>
        <begin position="276"/>
        <end position="330"/>
    </location>
</feature>
<gene>
    <name evidence="12" type="ORF">TCIL3000_0_07140</name>
</gene>
<evidence type="ECO:0000256" key="1">
    <source>
        <dbReference type="ARBA" id="ARBA00002523"/>
    </source>
</evidence>
<keyword evidence="3" id="KW-1003">Cell membrane</keyword>
<feature type="chain" id="PRO_5003389032" evidence="10">
    <location>
        <begin position="19"/>
        <end position="360"/>
    </location>
</feature>
<feature type="signal peptide" evidence="10">
    <location>
        <begin position="1"/>
        <end position="18"/>
    </location>
</feature>
<reference evidence="12 13" key="2">
    <citation type="journal article" date="2012" name="Proc. Natl. Acad. Sci. U.S.A.">
        <title>Antigenic diversity is generated by distinct evolutionary mechanisms in African trypanosome species.</title>
        <authorList>
            <person name="Jackson A.P."/>
            <person name="Berry A."/>
            <person name="Aslett M."/>
            <person name="Allison H.C."/>
            <person name="Burton P."/>
            <person name="Vavrova-Anderson J."/>
            <person name="Brown R."/>
            <person name="Browne H."/>
            <person name="Corton N."/>
            <person name="Hauser H."/>
            <person name="Gamble J."/>
            <person name="Gilderthorp R."/>
            <person name="Marcello L."/>
            <person name="McQuillan J."/>
            <person name="Otto T.D."/>
            <person name="Quail M.A."/>
            <person name="Sanders M.J."/>
            <person name="van Tonder A."/>
            <person name="Ginger M.L."/>
            <person name="Field M.C."/>
            <person name="Barry J.D."/>
            <person name="Hertz-Fowler C."/>
            <person name="Berriman M."/>
        </authorList>
    </citation>
    <scope>NUCLEOTIDE SEQUENCE [LARGE SCALE GENOMIC DNA]</scope>
    <source>
        <strain evidence="12 13">IL3000</strain>
    </source>
</reference>
<evidence type="ECO:0000256" key="10">
    <source>
        <dbReference type="SAM" id="SignalP"/>
    </source>
</evidence>
<keyword evidence="5 10" id="KW-0732">Signal</keyword>
<comment type="function">
    <text evidence="1">VSG forms a coat on the surface of the parasite. The trypanosome evades the immune response of the host by expressing a series of antigenically distinct VSGs from an estimated 1000 VSG genes.</text>
</comment>
<evidence type="ECO:0000256" key="6">
    <source>
        <dbReference type="ARBA" id="ARBA00023136"/>
    </source>
</evidence>
<comment type="caution">
    <text evidence="12">The sequence shown here is derived from an EMBL/GenBank/DDBJ whole genome shotgun (WGS) entry which is preliminary data.</text>
</comment>
<sequence>MLLKIWMLIFVFLLGVSADINVKKEYNKEEYNRLCKVLKAAVGAWEEVRAKGNEDALKKALERTIFGTDEGRNLGELKNCVPKDYNDVVSKLQARFLWCGDWHQEGETPELKPSRWAGHSAPHDLVCLCTVGNNSWPLDETSTAITLCGEEKSALKAKKNEGWGTIIRPSGSAKEKEKIDATWDRVAKPCLEGDGRKGATLKDALNIFMEKLVPTPGNNHTNRYRLGENSSDGYPCSGNGQVCVMYYNDTKTTGHKYSMPWWTDLADALKTEEKKEEQKKYEEEKRKKNGKNQEKSKHQEQPQNNDEPLTAALKSANPDKQEGEKDNTQNISAPLATIEEASGTLLIPPCSWLLGAFLLI</sequence>